<dbReference type="Proteomes" id="UP000027192">
    <property type="component" value="Unassembled WGS sequence"/>
</dbReference>
<gene>
    <name evidence="1" type="ORF">EA58_15400</name>
</gene>
<name>A0A066RK15_9GAMM</name>
<dbReference type="Gene3D" id="3.30.530.20">
    <property type="match status" value="1"/>
</dbReference>
<organism evidence="1 2">
    <name type="scientific">Photobacterium galatheae</name>
    <dbReference type="NCBI Taxonomy" id="1654360"/>
    <lineage>
        <taxon>Bacteria</taxon>
        <taxon>Pseudomonadati</taxon>
        <taxon>Pseudomonadota</taxon>
        <taxon>Gammaproteobacteria</taxon>
        <taxon>Vibrionales</taxon>
        <taxon>Vibrionaceae</taxon>
        <taxon>Photobacterium</taxon>
    </lineage>
</organism>
<dbReference type="STRING" id="1654360.EA58_15400"/>
<proteinExistence type="predicted"/>
<dbReference type="RefSeq" id="WP_036754345.1">
    <property type="nucleotide sequence ID" value="NZ_JAGSGC010000007.1"/>
</dbReference>
<dbReference type="OrthoDB" id="4459835at2"/>
<comment type="caution">
    <text evidence="1">The sequence shown here is derived from an EMBL/GenBank/DDBJ whole genome shotgun (WGS) entry which is preliminary data.</text>
</comment>
<dbReference type="SUPFAM" id="SSF55961">
    <property type="entry name" value="Bet v1-like"/>
    <property type="match status" value="1"/>
</dbReference>
<dbReference type="EMBL" id="JMIB01000028">
    <property type="protein sequence ID" value="KDM90770.1"/>
    <property type="molecule type" value="Genomic_DNA"/>
</dbReference>
<evidence type="ECO:0008006" key="3">
    <source>
        <dbReference type="Google" id="ProtNLM"/>
    </source>
</evidence>
<evidence type="ECO:0000313" key="1">
    <source>
        <dbReference type="EMBL" id="KDM90770.1"/>
    </source>
</evidence>
<dbReference type="CDD" id="cd07821">
    <property type="entry name" value="PYR_PYL_RCAR_like"/>
    <property type="match status" value="1"/>
</dbReference>
<dbReference type="InterPro" id="IPR023393">
    <property type="entry name" value="START-like_dom_sf"/>
</dbReference>
<evidence type="ECO:0000313" key="2">
    <source>
        <dbReference type="Proteomes" id="UP000027192"/>
    </source>
</evidence>
<dbReference type="AlphaFoldDB" id="A0A066RK15"/>
<protein>
    <recommendedName>
        <fullName evidence="3">Polyketide cyclase</fullName>
    </recommendedName>
</protein>
<keyword evidence="2" id="KW-1185">Reference proteome</keyword>
<reference evidence="1 2" key="1">
    <citation type="submission" date="2014-04" db="EMBL/GenBank/DDBJ databases">
        <title>Draft genome sequence of Photobacterium halotolerans S2753: a solonamide, ngercheumicin and holomycin producer.</title>
        <authorList>
            <person name="Machado H.R."/>
            <person name="Gram L."/>
        </authorList>
    </citation>
    <scope>NUCLEOTIDE SEQUENCE [LARGE SCALE GENOMIC DNA]</scope>
    <source>
        <strain evidence="1 2">S2753</strain>
    </source>
</reference>
<accession>A0A066RK15</accession>
<sequence>MPVHTILLEQSAQAPKKILFELLTDHQNLGRFFDGTYHLVKPGKPKPNGIGAIRRVSAGPFTFDEQVIDYKENEHLHYRIVNGGPVQEHGGWIQVQSLNADTSRIQYRISFSPKVKGTGWLIKLLLKKSIQKALINVARYGESSWKR</sequence>